<sequence length="55" mass="6324">VRPYPCIRSWTTDGVISPEQKAMYYYADPAETNNDFVRRILSCEFITLHSPRASG</sequence>
<dbReference type="EMBL" id="CAJVQC010143096">
    <property type="protein sequence ID" value="CAG8844540.1"/>
    <property type="molecule type" value="Genomic_DNA"/>
</dbReference>
<dbReference type="Proteomes" id="UP000789920">
    <property type="component" value="Unassembled WGS sequence"/>
</dbReference>
<reference evidence="1" key="1">
    <citation type="submission" date="2021-06" db="EMBL/GenBank/DDBJ databases">
        <authorList>
            <person name="Kallberg Y."/>
            <person name="Tangrot J."/>
            <person name="Rosling A."/>
        </authorList>
    </citation>
    <scope>NUCLEOTIDE SEQUENCE</scope>
    <source>
        <strain evidence="1">MA461A</strain>
    </source>
</reference>
<name>A0ACA9SRQ1_9GLOM</name>
<feature type="non-terminal residue" evidence="1">
    <location>
        <position position="1"/>
    </location>
</feature>
<accession>A0ACA9SRQ1</accession>
<evidence type="ECO:0000313" key="1">
    <source>
        <dbReference type="EMBL" id="CAG8844540.1"/>
    </source>
</evidence>
<protein>
    <submittedName>
        <fullName evidence="1">4933_t:CDS:1</fullName>
    </submittedName>
</protein>
<gene>
    <name evidence="1" type="ORF">RPERSI_LOCUS33250</name>
</gene>
<comment type="caution">
    <text evidence="1">The sequence shown here is derived from an EMBL/GenBank/DDBJ whole genome shotgun (WGS) entry which is preliminary data.</text>
</comment>
<organism evidence="1 2">
    <name type="scientific">Racocetra persica</name>
    <dbReference type="NCBI Taxonomy" id="160502"/>
    <lineage>
        <taxon>Eukaryota</taxon>
        <taxon>Fungi</taxon>
        <taxon>Fungi incertae sedis</taxon>
        <taxon>Mucoromycota</taxon>
        <taxon>Glomeromycotina</taxon>
        <taxon>Glomeromycetes</taxon>
        <taxon>Diversisporales</taxon>
        <taxon>Gigasporaceae</taxon>
        <taxon>Racocetra</taxon>
    </lineage>
</organism>
<keyword evidence="2" id="KW-1185">Reference proteome</keyword>
<feature type="non-terminal residue" evidence="1">
    <location>
        <position position="55"/>
    </location>
</feature>
<proteinExistence type="predicted"/>
<evidence type="ECO:0000313" key="2">
    <source>
        <dbReference type="Proteomes" id="UP000789920"/>
    </source>
</evidence>